<sequence length="171" mass="19656">MELKLQHLMDVKDTVTDVKDTVMDTEDTMIHVTNAAVDIADTVTEDNNQLLQNIDTSGNQGKESTYLNSPLCVQVITEDTQRSENSTPTIYWFHNFRRLKNKISNKHLFRPHPSLFNYFQISRNHQHQEPLDTNSEVNNQNNISIVDPSINSGLKERNRQIPGIHTLTKTI</sequence>
<proteinExistence type="predicted"/>
<dbReference type="VEuPathDB" id="FungiDB:PSTT_10734"/>
<reference evidence="1" key="1">
    <citation type="submission" date="2017-12" db="EMBL/GenBank/DDBJ databases">
        <title>Gene loss provides genomic basis for host adaptation in cereal stripe rust fungi.</title>
        <authorList>
            <person name="Xia C."/>
        </authorList>
    </citation>
    <scope>NUCLEOTIDE SEQUENCE [LARGE SCALE GENOMIC DNA]</scope>
    <source>
        <strain evidence="1">93-210</strain>
    </source>
</reference>
<comment type="caution">
    <text evidence="1">The sequence shown here is derived from an EMBL/GenBank/DDBJ whole genome shotgun (WGS) entry which is preliminary data.</text>
</comment>
<dbReference type="EMBL" id="PKSL01000118">
    <property type="protein sequence ID" value="POW03921.1"/>
    <property type="molecule type" value="Genomic_DNA"/>
</dbReference>
<evidence type="ECO:0000313" key="1">
    <source>
        <dbReference type="EMBL" id="POW03921.1"/>
    </source>
</evidence>
<dbReference type="AlphaFoldDB" id="A0A2S4V347"/>
<name>A0A2S4V347_9BASI</name>
<keyword evidence="2" id="KW-1185">Reference proteome</keyword>
<evidence type="ECO:0000313" key="2">
    <source>
        <dbReference type="Proteomes" id="UP000239156"/>
    </source>
</evidence>
<organism evidence="1 2">
    <name type="scientific">Puccinia striiformis</name>
    <dbReference type="NCBI Taxonomy" id="27350"/>
    <lineage>
        <taxon>Eukaryota</taxon>
        <taxon>Fungi</taxon>
        <taxon>Dikarya</taxon>
        <taxon>Basidiomycota</taxon>
        <taxon>Pucciniomycotina</taxon>
        <taxon>Pucciniomycetes</taxon>
        <taxon>Pucciniales</taxon>
        <taxon>Pucciniaceae</taxon>
        <taxon>Puccinia</taxon>
    </lineage>
</organism>
<accession>A0A2S4V347</accession>
<gene>
    <name evidence="1" type="ORF">PSTT_10734</name>
</gene>
<dbReference type="Proteomes" id="UP000239156">
    <property type="component" value="Unassembled WGS sequence"/>
</dbReference>
<protein>
    <submittedName>
        <fullName evidence="1">Uncharacterized protein</fullName>
    </submittedName>
</protein>